<reference evidence="2 3" key="1">
    <citation type="submission" date="2016-10" db="EMBL/GenBank/DDBJ databases">
        <authorList>
            <person name="de Groot N.N."/>
        </authorList>
    </citation>
    <scope>NUCLEOTIDE SEQUENCE [LARGE SCALE GENOMIC DNA]</scope>
    <source>
        <strain evidence="2 3">DSM 16957</strain>
    </source>
</reference>
<dbReference type="AlphaFoldDB" id="A0A1G6VK51"/>
<dbReference type="Proteomes" id="UP000199603">
    <property type="component" value="Unassembled WGS sequence"/>
</dbReference>
<gene>
    <name evidence="2" type="ORF">SAMN04488509_10399</name>
</gene>
<evidence type="ECO:0000256" key="1">
    <source>
        <dbReference type="SAM" id="Phobius"/>
    </source>
</evidence>
<name>A0A1G6VK51_9GAMM</name>
<feature type="transmembrane region" description="Helical" evidence="1">
    <location>
        <begin position="32"/>
        <end position="53"/>
    </location>
</feature>
<keyword evidence="1" id="KW-0812">Transmembrane</keyword>
<dbReference type="EMBL" id="FNAG01000003">
    <property type="protein sequence ID" value="SDD53295.1"/>
    <property type="molecule type" value="Genomic_DNA"/>
</dbReference>
<dbReference type="RefSeq" id="WP_091241157.1">
    <property type="nucleotide sequence ID" value="NZ_FNAG01000003.1"/>
</dbReference>
<feature type="transmembrane region" description="Helical" evidence="1">
    <location>
        <begin position="79"/>
        <end position="99"/>
    </location>
</feature>
<organism evidence="2 3">
    <name type="scientific">Aquimonas voraii</name>
    <dbReference type="NCBI Taxonomy" id="265719"/>
    <lineage>
        <taxon>Bacteria</taxon>
        <taxon>Pseudomonadati</taxon>
        <taxon>Pseudomonadota</taxon>
        <taxon>Gammaproteobacteria</taxon>
        <taxon>Lysobacterales</taxon>
        <taxon>Lysobacteraceae</taxon>
        <taxon>Aquimonas</taxon>
    </lineage>
</organism>
<dbReference type="STRING" id="265719.SAMN04488509_10399"/>
<sequence>MSLLLSHLIFLLLLPLLILGWGNRHGTVPSTALRFLLVVVLVWGYLVVARVHLLEAQVAAARSAGALQAIHDGDGAKNAFAAVLGWVPGVFAATLAWGASRMLRSWIRHRDR</sequence>
<evidence type="ECO:0000313" key="3">
    <source>
        <dbReference type="Proteomes" id="UP000199603"/>
    </source>
</evidence>
<keyword evidence="1" id="KW-1133">Transmembrane helix</keyword>
<protein>
    <submittedName>
        <fullName evidence="2">Uncharacterized protein</fullName>
    </submittedName>
</protein>
<keyword evidence="1" id="KW-0472">Membrane</keyword>
<accession>A0A1G6VK51</accession>
<proteinExistence type="predicted"/>
<evidence type="ECO:0000313" key="2">
    <source>
        <dbReference type="EMBL" id="SDD53295.1"/>
    </source>
</evidence>
<keyword evidence="3" id="KW-1185">Reference proteome</keyword>